<dbReference type="Proteomes" id="UP000252519">
    <property type="component" value="Unassembled WGS sequence"/>
</dbReference>
<dbReference type="AlphaFoldDB" id="A0A368F0S8"/>
<evidence type="ECO:0000313" key="1">
    <source>
        <dbReference type="EMBL" id="RCN25684.1"/>
    </source>
</evidence>
<evidence type="ECO:0000313" key="2">
    <source>
        <dbReference type="Proteomes" id="UP000252519"/>
    </source>
</evidence>
<name>A0A368F0S8_ANCCA</name>
<reference evidence="1 2" key="1">
    <citation type="submission" date="2014-10" db="EMBL/GenBank/DDBJ databases">
        <title>Draft genome of the hookworm Ancylostoma caninum.</title>
        <authorList>
            <person name="Mitreva M."/>
        </authorList>
    </citation>
    <scope>NUCLEOTIDE SEQUENCE [LARGE SCALE GENOMIC DNA]</scope>
    <source>
        <strain evidence="1 2">Baltimore</strain>
    </source>
</reference>
<gene>
    <name evidence="1" type="ORF">ANCCAN_28602</name>
</gene>
<accession>A0A368F0S8</accession>
<keyword evidence="2" id="KW-1185">Reference proteome</keyword>
<dbReference type="EMBL" id="JOJR01010820">
    <property type="protein sequence ID" value="RCN25684.1"/>
    <property type="molecule type" value="Genomic_DNA"/>
</dbReference>
<proteinExistence type="predicted"/>
<organism evidence="1 2">
    <name type="scientific">Ancylostoma caninum</name>
    <name type="common">Dog hookworm</name>
    <dbReference type="NCBI Taxonomy" id="29170"/>
    <lineage>
        <taxon>Eukaryota</taxon>
        <taxon>Metazoa</taxon>
        <taxon>Ecdysozoa</taxon>
        <taxon>Nematoda</taxon>
        <taxon>Chromadorea</taxon>
        <taxon>Rhabditida</taxon>
        <taxon>Rhabditina</taxon>
        <taxon>Rhabditomorpha</taxon>
        <taxon>Strongyloidea</taxon>
        <taxon>Ancylostomatidae</taxon>
        <taxon>Ancylostomatinae</taxon>
        <taxon>Ancylostoma</taxon>
    </lineage>
</organism>
<sequence length="65" mass="7550">MNIVRINSDSCQPPDTYPLHRTIRYPHCVDVSWLESNRYGRSKWHEGPVRNSTCAAVDCRCDDDL</sequence>
<protein>
    <submittedName>
        <fullName evidence="1">Uncharacterized protein</fullName>
    </submittedName>
</protein>
<comment type="caution">
    <text evidence="1">The sequence shown here is derived from an EMBL/GenBank/DDBJ whole genome shotgun (WGS) entry which is preliminary data.</text>
</comment>